<keyword evidence="5" id="KW-1185">Reference proteome</keyword>
<protein>
    <submittedName>
        <fullName evidence="4">Uncharacterized protein</fullName>
    </submittedName>
</protein>
<evidence type="ECO:0000256" key="3">
    <source>
        <dbReference type="SAM" id="Phobius"/>
    </source>
</evidence>
<feature type="compositionally biased region" description="Basic and acidic residues" evidence="2">
    <location>
        <begin position="649"/>
        <end position="667"/>
    </location>
</feature>
<sequence>MLVGLETPRPLPPARARRINQKTSSTPPPAYGSQFTFPTRRQHRQDILGSPMTNTFQMVGWDMPDLPESMSEPTLDDVSDRSREELGELLIKVDGILKERENELGITTAVCRGLYQNNVALKTKHQELLARFPTTPTHSTPSPEHPFEPHSRTSSLSMATSASDSALGLIRSPRPSLYRTHSRKISIASADISHLADQNAELLDKLEKLEAEATSADQAGRRELKRLEKEIAFLREALEKTQAKSEELEEKVQGAVVGEAWRRKKEREAKFKAMRGLGRDADPANQDDEPRNFAPDGSKFGGPSDAFTFFPTAVSPDPIRRLQTTDSDVNLFSHSEHTVISQLLSKVQELEAANTRILKQQTETANQLNAVQRETANITKVYECLADPDSIELELEDEDNDEEKQADKDVSTVQTIMFTSLKRDIENDNFFDGTCLVHPDFASGLSTKNRKTVMGLFDEPAEGTSSENGSAGPDDASEAHPDSAWTEGCDRSSWSSVGNMGLATPSRLSPLHFFSPSSQVLPELSPVGARPSLWSELGKDEEWGLSTGNHHLRTSSLHDISQFTVPPSPSPPSRTSSRRLSDDLDYDDNVQNVNGLQPLTPLFLSANSLQLSVEPPTPHKSPLRAPQDRPTASPRITQMSAKLRLRTNRWVERRARSRKRSESRDEQLASSTPPPSPPPSSSVPPEGIPQRLLNAVDTMIVGFDAQSSQLDEDVSASEFSPDCTEGELSPPLTPHGDGATLRLHDEAAGVSPPRQGMDPNQGFWLKAWLWLQFSIVIFVFLYAMAKRGPTSVLTDENRKAPARRRR</sequence>
<keyword evidence="3" id="KW-0812">Transmembrane</keyword>
<dbReference type="HOGENOM" id="CLU_017862_0_0_1"/>
<evidence type="ECO:0000256" key="2">
    <source>
        <dbReference type="SAM" id="MobiDB-lite"/>
    </source>
</evidence>
<organism evidence="4 5">
    <name type="scientific">Hebeloma cylindrosporum</name>
    <dbReference type="NCBI Taxonomy" id="76867"/>
    <lineage>
        <taxon>Eukaryota</taxon>
        <taxon>Fungi</taxon>
        <taxon>Dikarya</taxon>
        <taxon>Basidiomycota</taxon>
        <taxon>Agaricomycotina</taxon>
        <taxon>Agaricomycetes</taxon>
        <taxon>Agaricomycetidae</taxon>
        <taxon>Agaricales</taxon>
        <taxon>Agaricineae</taxon>
        <taxon>Hymenogastraceae</taxon>
        <taxon>Hebeloma</taxon>
    </lineage>
</organism>
<keyword evidence="3" id="KW-1133">Transmembrane helix</keyword>
<feature type="region of interest" description="Disordered" evidence="2">
    <location>
        <begin position="708"/>
        <end position="728"/>
    </location>
</feature>
<evidence type="ECO:0000313" key="4">
    <source>
        <dbReference type="EMBL" id="KIM46579.1"/>
    </source>
</evidence>
<name>A0A0C3CR61_HEBCY</name>
<reference evidence="4 5" key="1">
    <citation type="submission" date="2014-04" db="EMBL/GenBank/DDBJ databases">
        <authorList>
            <consortium name="DOE Joint Genome Institute"/>
            <person name="Kuo A."/>
            <person name="Gay G."/>
            <person name="Dore J."/>
            <person name="Kohler A."/>
            <person name="Nagy L.G."/>
            <person name="Floudas D."/>
            <person name="Copeland A."/>
            <person name="Barry K.W."/>
            <person name="Cichocki N."/>
            <person name="Veneault-Fourrey C."/>
            <person name="LaButti K."/>
            <person name="Lindquist E.A."/>
            <person name="Lipzen A."/>
            <person name="Lundell T."/>
            <person name="Morin E."/>
            <person name="Murat C."/>
            <person name="Sun H."/>
            <person name="Tunlid A."/>
            <person name="Henrissat B."/>
            <person name="Grigoriev I.V."/>
            <person name="Hibbett D.S."/>
            <person name="Martin F."/>
            <person name="Nordberg H.P."/>
            <person name="Cantor M.N."/>
            <person name="Hua S.X."/>
        </authorList>
    </citation>
    <scope>NUCLEOTIDE SEQUENCE [LARGE SCALE GENOMIC DNA]</scope>
    <source>
        <strain evidence="5">h7</strain>
    </source>
</reference>
<feature type="region of interest" description="Disordered" evidence="2">
    <location>
        <begin position="559"/>
        <end position="593"/>
    </location>
</feature>
<feature type="compositionally biased region" description="Low complexity" evidence="2">
    <location>
        <begin position="133"/>
        <end position="142"/>
    </location>
</feature>
<feature type="region of interest" description="Disordered" evidence="2">
    <location>
        <begin position="278"/>
        <end position="301"/>
    </location>
</feature>
<dbReference type="Proteomes" id="UP000053424">
    <property type="component" value="Unassembled WGS sequence"/>
</dbReference>
<proteinExistence type="predicted"/>
<dbReference type="OrthoDB" id="2670688at2759"/>
<feature type="compositionally biased region" description="Pro residues" evidence="2">
    <location>
        <begin position="672"/>
        <end position="682"/>
    </location>
</feature>
<gene>
    <name evidence="4" type="ORF">M413DRAFT_441666</name>
</gene>
<feature type="region of interest" description="Disordered" evidence="2">
    <location>
        <begin position="612"/>
        <end position="688"/>
    </location>
</feature>
<reference evidence="5" key="2">
    <citation type="submission" date="2015-01" db="EMBL/GenBank/DDBJ databases">
        <title>Evolutionary Origins and Diversification of the Mycorrhizal Mutualists.</title>
        <authorList>
            <consortium name="DOE Joint Genome Institute"/>
            <consortium name="Mycorrhizal Genomics Consortium"/>
            <person name="Kohler A."/>
            <person name="Kuo A."/>
            <person name="Nagy L.G."/>
            <person name="Floudas D."/>
            <person name="Copeland A."/>
            <person name="Barry K.W."/>
            <person name="Cichocki N."/>
            <person name="Veneault-Fourrey C."/>
            <person name="LaButti K."/>
            <person name="Lindquist E.A."/>
            <person name="Lipzen A."/>
            <person name="Lundell T."/>
            <person name="Morin E."/>
            <person name="Murat C."/>
            <person name="Riley R."/>
            <person name="Ohm R."/>
            <person name="Sun H."/>
            <person name="Tunlid A."/>
            <person name="Henrissat B."/>
            <person name="Grigoriev I.V."/>
            <person name="Hibbett D.S."/>
            <person name="Martin F."/>
        </authorList>
    </citation>
    <scope>NUCLEOTIDE SEQUENCE [LARGE SCALE GENOMIC DNA]</scope>
    <source>
        <strain evidence="5">h7</strain>
    </source>
</reference>
<evidence type="ECO:0000256" key="1">
    <source>
        <dbReference type="SAM" id="Coils"/>
    </source>
</evidence>
<dbReference type="AlphaFoldDB" id="A0A0C3CR61"/>
<feature type="region of interest" description="Disordered" evidence="2">
    <location>
        <begin position="459"/>
        <end position="491"/>
    </location>
</feature>
<accession>A0A0C3CR61</accession>
<keyword evidence="1" id="KW-0175">Coiled coil</keyword>
<feature type="region of interest" description="Disordered" evidence="2">
    <location>
        <begin position="133"/>
        <end position="160"/>
    </location>
</feature>
<dbReference type="STRING" id="686832.A0A0C3CR61"/>
<feature type="transmembrane region" description="Helical" evidence="3">
    <location>
        <begin position="763"/>
        <end position="783"/>
    </location>
</feature>
<feature type="coiled-coil region" evidence="1">
    <location>
        <begin position="192"/>
        <end position="251"/>
    </location>
</feature>
<evidence type="ECO:0000313" key="5">
    <source>
        <dbReference type="Proteomes" id="UP000053424"/>
    </source>
</evidence>
<keyword evidence="3" id="KW-0472">Membrane</keyword>
<dbReference type="EMBL" id="KN831771">
    <property type="protein sequence ID" value="KIM46579.1"/>
    <property type="molecule type" value="Genomic_DNA"/>
</dbReference>
<feature type="region of interest" description="Disordered" evidence="2">
    <location>
        <begin position="1"/>
        <end position="34"/>
    </location>
</feature>